<comment type="function">
    <text evidence="6">Has immunoglobulin-binding and hemagglutination properties, and can bind to mannose. Essential for virulence. May be involved in LPS biosynthesis or polysaccharide transport.</text>
</comment>
<evidence type="ECO:0000256" key="1">
    <source>
        <dbReference type="ARBA" id="ARBA00004167"/>
    </source>
</evidence>
<sequence length="151" mass="16589">MSPLAASPAAADGWKRHDGARNFHRGSDCFRRDGRRFCTGRVAPAPGPRHSHVDRHLDGGEAAAAAILGLAGVAIIAGALSSANRPVREYRTAPNAYPPAPSGPRVITYESRLQPWSPEWYRWCDARYRSFNPQTGTYRGYDGLDHFCVPK</sequence>
<accession>A0A6N1VHT9</accession>
<feature type="transmembrane region" description="Helical" evidence="7">
    <location>
        <begin position="62"/>
        <end position="81"/>
    </location>
</feature>
<evidence type="ECO:0000256" key="4">
    <source>
        <dbReference type="ARBA" id="ARBA00022475"/>
    </source>
</evidence>
<reference evidence="8 9" key="1">
    <citation type="submission" date="2020-06" db="EMBL/GenBank/DDBJ databases">
        <title>Oricola thermophila sp. nov. isolated from a tidal sediments.</title>
        <authorList>
            <person name="Kwon K.K."/>
            <person name="Yang S.-H."/>
            <person name="Park M.-J."/>
        </authorList>
    </citation>
    <scope>NUCLEOTIDE SEQUENCE [LARGE SCALE GENOMIC DNA]</scope>
    <source>
        <strain evidence="8 9">MEBiC13590</strain>
    </source>
</reference>
<dbReference type="InterPro" id="IPR012413">
    <property type="entry name" value="BA14K"/>
</dbReference>
<dbReference type="GO" id="GO:0016020">
    <property type="term" value="C:membrane"/>
    <property type="evidence" value="ECO:0007669"/>
    <property type="project" value="UniProtKB-SubCell"/>
</dbReference>
<dbReference type="Pfam" id="PF07886">
    <property type="entry name" value="BA14K"/>
    <property type="match status" value="1"/>
</dbReference>
<dbReference type="EMBL" id="CP054836">
    <property type="protein sequence ID" value="QKV20471.1"/>
    <property type="molecule type" value="Genomic_DNA"/>
</dbReference>
<name>A0A6N1VHT9_9HYPH</name>
<evidence type="ECO:0000256" key="3">
    <source>
        <dbReference type="ARBA" id="ARBA00020552"/>
    </source>
</evidence>
<dbReference type="KEGG" id="orm:HTY61_00900"/>
<evidence type="ECO:0000256" key="2">
    <source>
        <dbReference type="ARBA" id="ARBA00010270"/>
    </source>
</evidence>
<keyword evidence="4" id="KW-1003">Cell membrane</keyword>
<evidence type="ECO:0000256" key="7">
    <source>
        <dbReference type="SAM" id="Phobius"/>
    </source>
</evidence>
<keyword evidence="9" id="KW-1185">Reference proteome</keyword>
<keyword evidence="7" id="KW-0472">Membrane</keyword>
<keyword evidence="7" id="KW-0812">Transmembrane</keyword>
<protein>
    <recommendedName>
        <fullName evidence="3">Lectin-like protein BA14k</fullName>
    </recommendedName>
</protein>
<comment type="subcellular location">
    <subcellularLocation>
        <location evidence="1">Membrane</location>
        <topology evidence="1">Single-pass membrane protein</topology>
    </subcellularLocation>
</comment>
<dbReference type="AlphaFoldDB" id="A0A6N1VHT9"/>
<organism evidence="8 9">
    <name type="scientific">Oricola thermophila</name>
    <dbReference type="NCBI Taxonomy" id="2742145"/>
    <lineage>
        <taxon>Bacteria</taxon>
        <taxon>Pseudomonadati</taxon>
        <taxon>Pseudomonadota</taxon>
        <taxon>Alphaproteobacteria</taxon>
        <taxon>Hyphomicrobiales</taxon>
        <taxon>Ahrensiaceae</taxon>
        <taxon>Oricola</taxon>
    </lineage>
</organism>
<evidence type="ECO:0000313" key="9">
    <source>
        <dbReference type="Proteomes" id="UP000509367"/>
    </source>
</evidence>
<evidence type="ECO:0000313" key="8">
    <source>
        <dbReference type="EMBL" id="QKV20471.1"/>
    </source>
</evidence>
<evidence type="ECO:0000256" key="6">
    <source>
        <dbReference type="ARBA" id="ARBA00025321"/>
    </source>
</evidence>
<proteinExistence type="inferred from homology"/>
<dbReference type="Proteomes" id="UP000509367">
    <property type="component" value="Chromosome"/>
</dbReference>
<evidence type="ECO:0000256" key="5">
    <source>
        <dbReference type="ARBA" id="ARBA00022734"/>
    </source>
</evidence>
<comment type="similarity">
    <text evidence="2">Belongs to the BA14k family.</text>
</comment>
<dbReference type="GO" id="GO:0030246">
    <property type="term" value="F:carbohydrate binding"/>
    <property type="evidence" value="ECO:0007669"/>
    <property type="project" value="UniProtKB-KW"/>
</dbReference>
<keyword evidence="5" id="KW-0430">Lectin</keyword>
<keyword evidence="7" id="KW-1133">Transmembrane helix</keyword>
<gene>
    <name evidence="8" type="ORF">HTY61_00900</name>
</gene>